<gene>
    <name evidence="2" type="ORF">EDC34_10832</name>
</gene>
<evidence type="ECO:0000313" key="2">
    <source>
        <dbReference type="EMBL" id="TCT21813.1"/>
    </source>
</evidence>
<keyword evidence="3" id="KW-1185">Reference proteome</keyword>
<dbReference type="Proteomes" id="UP000295414">
    <property type="component" value="Unassembled WGS sequence"/>
</dbReference>
<proteinExistence type="predicted"/>
<reference evidence="2 3" key="1">
    <citation type="submission" date="2019-03" db="EMBL/GenBank/DDBJ databases">
        <title>Genomic Encyclopedia of Type Strains, Phase IV (KMG-IV): sequencing the most valuable type-strain genomes for metagenomic binning, comparative biology and taxonomic classification.</title>
        <authorList>
            <person name="Goeker M."/>
        </authorList>
    </citation>
    <scope>NUCLEOTIDE SEQUENCE [LARGE SCALE GENOMIC DNA]</scope>
    <source>
        <strain evidence="2 3">DSM 13605</strain>
    </source>
</reference>
<dbReference type="SUPFAM" id="SSF82771">
    <property type="entry name" value="GIY-YIG endonuclease"/>
    <property type="match status" value="1"/>
</dbReference>
<feature type="region of interest" description="Disordered" evidence="1">
    <location>
        <begin position="138"/>
        <end position="157"/>
    </location>
</feature>
<dbReference type="AlphaFoldDB" id="A0A4R3N407"/>
<organism evidence="2 3">
    <name type="scientific">Thermomonas haemolytica</name>
    <dbReference type="NCBI Taxonomy" id="141949"/>
    <lineage>
        <taxon>Bacteria</taxon>
        <taxon>Pseudomonadati</taxon>
        <taxon>Pseudomonadota</taxon>
        <taxon>Gammaproteobacteria</taxon>
        <taxon>Lysobacterales</taxon>
        <taxon>Lysobacteraceae</taxon>
        <taxon>Thermomonas</taxon>
    </lineage>
</organism>
<dbReference type="CDD" id="cd00719">
    <property type="entry name" value="GIY-YIG_SF"/>
    <property type="match status" value="1"/>
</dbReference>
<protein>
    <submittedName>
        <fullName evidence="2">Uncharacterized protein</fullName>
    </submittedName>
</protein>
<dbReference type="EMBL" id="SMAP01000008">
    <property type="protein sequence ID" value="TCT21813.1"/>
    <property type="molecule type" value="Genomic_DNA"/>
</dbReference>
<dbReference type="OrthoDB" id="138787at2"/>
<name>A0A4R3N407_9GAMM</name>
<dbReference type="RefSeq" id="WP_114960657.1">
    <property type="nucleotide sequence ID" value="NZ_MSZW01000048.1"/>
</dbReference>
<comment type="caution">
    <text evidence="2">The sequence shown here is derived from an EMBL/GenBank/DDBJ whole genome shotgun (WGS) entry which is preliminary data.</text>
</comment>
<sequence>MSQHDTLVTEYIERMSGAILDDRYRPQLAELIRGHSGIYALYKDDTLYYVGLAVDLLRRVDQHQSDHHRGAWNRFSVYLTARDEHLKPLESLLLRVYSPSGNKQSGRLPGASDRKRALAQAMKRRDDSLRAAALGRASHMPTARKATSPRPVTTARSTRREAAFAALPRPLHLQADYKRQSYRATLLRDDTVKLDGVIYPSLSAAAVSIVNRSMNGWWFWKYRNSDGNWVRLVDLGTDAG</sequence>
<evidence type="ECO:0000313" key="3">
    <source>
        <dbReference type="Proteomes" id="UP000295414"/>
    </source>
</evidence>
<accession>A0A4R3N407</accession>
<evidence type="ECO:0000256" key="1">
    <source>
        <dbReference type="SAM" id="MobiDB-lite"/>
    </source>
</evidence>
<dbReference type="InterPro" id="IPR035901">
    <property type="entry name" value="GIY-YIG_endonuc_sf"/>
</dbReference>